<name>A0A979FSJ3_HYAAZ</name>
<dbReference type="RefSeq" id="XP_047740140.1">
    <property type="nucleotide sequence ID" value="XM_047884184.1"/>
</dbReference>
<dbReference type="GO" id="GO:0007156">
    <property type="term" value="P:homophilic cell adhesion via plasma membrane adhesion molecules"/>
    <property type="evidence" value="ECO:0007669"/>
    <property type="project" value="InterPro"/>
</dbReference>
<dbReference type="KEGG" id="hazt:125179062"/>
<proteinExistence type="predicted"/>
<dbReference type="GO" id="GO:0016020">
    <property type="term" value="C:membrane"/>
    <property type="evidence" value="ECO:0007669"/>
    <property type="project" value="InterPro"/>
</dbReference>
<evidence type="ECO:0000313" key="5">
    <source>
        <dbReference type="Proteomes" id="UP000694843"/>
    </source>
</evidence>
<dbReference type="OrthoDB" id="10623649at2759"/>
<sequence>MDFLHRNMLLTTLLLLTAFMRFTPSDGMVALNTSWPHPTLTLRIPKDFPPATAIVSLPIIIPPELHYPSTPPRSLKQKMSYRTDDASPSARRQRLKRRSLQPISDDESPDPKPKNRFFSLISSLGSYQGEVTPSSSRANTPLGKGRASRQRKGGGGPDKILGDRRPKNSGDSDARSGWTSSQYGNDRRDTAPEGEQHTIAQARSSVEFVPHSRASRPRSLKNEVFGQPPSKMEGPRYDVFRDPNLESNLGAQLVSPQDWASSRPSVDYTSLVKVVNPNGVFVLQIEGGMLSLQLAKTLKPTDYRRNGVNELRAQLYYTLPAGTTPSDQLTPGTTSPEQGSTFTLLTIVLVIVDTFACISQNMDLCYVPQEPFLLQQWENRPPSFLLQLPSPATTCSNLFTNISLQRVPASSGSSSRVLTSDALSSSTSSRVSLSLLSSLDREELDSLQRYSLHCHLQDKKETWSRVDAEWDVQLNILDEDDSPPVRYKPSAVAWHVDDNPRELDNLLTVLDADVFNDYHVHTEGGVPGVVLLDSINEFNINNVHCRNASSALVGGAFHASCTFISPVPDKTTYNVTLLLGSSTSLEEDVAGQDVAAGASVSDEQLRELLRARASVTAAVNSVM</sequence>
<keyword evidence="5" id="KW-1185">Reference proteome</keyword>
<feature type="compositionally biased region" description="Basic and acidic residues" evidence="2">
    <location>
        <begin position="185"/>
        <end position="196"/>
    </location>
</feature>
<dbReference type="InterPro" id="IPR002126">
    <property type="entry name" value="Cadherin-like_dom"/>
</dbReference>
<feature type="region of interest" description="Disordered" evidence="2">
    <location>
        <begin position="66"/>
        <end position="196"/>
    </location>
</feature>
<feature type="region of interest" description="Disordered" evidence="2">
    <location>
        <begin position="208"/>
        <end position="236"/>
    </location>
</feature>
<keyword evidence="1" id="KW-0106">Calcium</keyword>
<dbReference type="PROSITE" id="PS50268">
    <property type="entry name" value="CADHERIN_2"/>
    <property type="match status" value="1"/>
</dbReference>
<dbReference type="GeneID" id="125179062"/>
<dbReference type="Proteomes" id="UP000694843">
    <property type="component" value="Unplaced"/>
</dbReference>
<evidence type="ECO:0000256" key="3">
    <source>
        <dbReference type="SAM" id="SignalP"/>
    </source>
</evidence>
<evidence type="ECO:0000259" key="4">
    <source>
        <dbReference type="PROSITE" id="PS50268"/>
    </source>
</evidence>
<evidence type="ECO:0000256" key="2">
    <source>
        <dbReference type="SAM" id="MobiDB-lite"/>
    </source>
</evidence>
<accession>A0A979FSJ3</accession>
<feature type="chain" id="PRO_5037355207" evidence="3">
    <location>
        <begin position="26"/>
        <end position="623"/>
    </location>
</feature>
<protein>
    <submittedName>
        <fullName evidence="6">Uncharacterized protein LOC125179062</fullName>
    </submittedName>
</protein>
<evidence type="ECO:0000256" key="1">
    <source>
        <dbReference type="PROSITE-ProRule" id="PRU00043"/>
    </source>
</evidence>
<feature type="compositionally biased region" description="Basic and acidic residues" evidence="2">
    <location>
        <begin position="160"/>
        <end position="174"/>
    </location>
</feature>
<dbReference type="GO" id="GO:0005509">
    <property type="term" value="F:calcium ion binding"/>
    <property type="evidence" value="ECO:0007669"/>
    <property type="project" value="UniProtKB-UniRule"/>
</dbReference>
<organism evidence="5 6">
    <name type="scientific">Hyalella azteca</name>
    <name type="common">Amphipod</name>
    <dbReference type="NCBI Taxonomy" id="294128"/>
    <lineage>
        <taxon>Eukaryota</taxon>
        <taxon>Metazoa</taxon>
        <taxon>Ecdysozoa</taxon>
        <taxon>Arthropoda</taxon>
        <taxon>Crustacea</taxon>
        <taxon>Multicrustacea</taxon>
        <taxon>Malacostraca</taxon>
        <taxon>Eumalacostraca</taxon>
        <taxon>Peracarida</taxon>
        <taxon>Amphipoda</taxon>
        <taxon>Senticaudata</taxon>
        <taxon>Talitrida</taxon>
        <taxon>Talitroidea</taxon>
        <taxon>Hyalellidae</taxon>
        <taxon>Hyalella</taxon>
    </lineage>
</organism>
<feature type="signal peptide" evidence="3">
    <location>
        <begin position="1"/>
        <end position="25"/>
    </location>
</feature>
<reference evidence="6" key="1">
    <citation type="submission" date="2025-08" db="UniProtKB">
        <authorList>
            <consortium name="RefSeq"/>
        </authorList>
    </citation>
    <scope>IDENTIFICATION</scope>
    <source>
        <tissue evidence="6">Whole organism</tissue>
    </source>
</reference>
<evidence type="ECO:0000313" key="6">
    <source>
        <dbReference type="RefSeq" id="XP_047740140.1"/>
    </source>
</evidence>
<gene>
    <name evidence="6" type="primary">LOC125179062</name>
</gene>
<feature type="domain" description="Cadherin" evidence="4">
    <location>
        <begin position="423"/>
        <end position="486"/>
    </location>
</feature>
<dbReference type="AlphaFoldDB" id="A0A979FSJ3"/>
<feature type="compositionally biased region" description="Polar residues" evidence="2">
    <location>
        <begin position="120"/>
        <end position="139"/>
    </location>
</feature>
<keyword evidence="3" id="KW-0732">Signal</keyword>